<keyword evidence="1" id="KW-0966">Cell projection</keyword>
<dbReference type="EMBL" id="AAJBVI010000052">
    <property type="protein sequence ID" value="ECK4414642.1"/>
    <property type="molecule type" value="Genomic_DNA"/>
</dbReference>
<organism evidence="1">
    <name type="scientific">Campylobacter jejuni</name>
    <dbReference type="NCBI Taxonomy" id="197"/>
    <lineage>
        <taxon>Bacteria</taxon>
        <taxon>Pseudomonadati</taxon>
        <taxon>Campylobacterota</taxon>
        <taxon>Epsilonproteobacteria</taxon>
        <taxon>Campylobacterales</taxon>
        <taxon>Campylobacteraceae</taxon>
        <taxon>Campylobacter</taxon>
    </lineage>
</organism>
<name>A0A5Y5LWY2_CAMJU</name>
<sequence length="47" mass="5346">SIEESTVNFLAPVVINLDNNTMVQVILDTVNYPDFFQADQIANYIKK</sequence>
<reference evidence="1" key="1">
    <citation type="submission" date="2019-08" db="EMBL/GenBank/DDBJ databases">
        <authorList>
            <consortium name="PulseNet: The National Subtyping Network for Foodborne Disease Surveillance"/>
            <person name="Tarr C.L."/>
            <person name="Trees E."/>
            <person name="Katz L.S."/>
            <person name="Carleton-Romer H.A."/>
            <person name="Stroika S."/>
            <person name="Kucerova Z."/>
            <person name="Roache K.F."/>
            <person name="Sabol A.L."/>
            <person name="Besser J."/>
            <person name="Gerner-Smidt P."/>
        </authorList>
    </citation>
    <scope>NUCLEOTIDE SEQUENCE</scope>
    <source>
        <strain evidence="1">PNUSAC010494</strain>
    </source>
</reference>
<protein>
    <submittedName>
        <fullName evidence="1">Flagellar biosynthesis protein FliW</fullName>
    </submittedName>
</protein>
<dbReference type="InterPro" id="IPR024046">
    <property type="entry name" value="Flagellar_assmbl_FliW_dom_sf"/>
</dbReference>
<dbReference type="Gene3D" id="2.30.290.10">
    <property type="entry name" value="BH3618-like"/>
    <property type="match status" value="1"/>
</dbReference>
<accession>A0A5Y5LWY2</accession>
<evidence type="ECO:0000313" key="1">
    <source>
        <dbReference type="EMBL" id="ECK4414642.1"/>
    </source>
</evidence>
<dbReference type="Pfam" id="PF02623">
    <property type="entry name" value="FliW"/>
    <property type="match status" value="1"/>
</dbReference>
<comment type="caution">
    <text evidence="1">The sequence shown here is derived from an EMBL/GenBank/DDBJ whole genome shotgun (WGS) entry which is preliminary data.</text>
</comment>
<dbReference type="AlphaFoldDB" id="A0A5Y5LWY2"/>
<proteinExistence type="predicted"/>
<dbReference type="InterPro" id="IPR003775">
    <property type="entry name" value="Flagellar_assembly_factor_FliW"/>
</dbReference>
<dbReference type="GO" id="GO:0044780">
    <property type="term" value="P:bacterial-type flagellum assembly"/>
    <property type="evidence" value="ECO:0007669"/>
    <property type="project" value="InterPro"/>
</dbReference>
<dbReference type="SUPFAM" id="SSF141457">
    <property type="entry name" value="BH3618-like"/>
    <property type="match status" value="1"/>
</dbReference>
<feature type="non-terminal residue" evidence="1">
    <location>
        <position position="1"/>
    </location>
</feature>
<keyword evidence="1" id="KW-0282">Flagellum</keyword>
<keyword evidence="1" id="KW-0969">Cilium</keyword>
<gene>
    <name evidence="1" type="ORF">FRM11_06095</name>
</gene>